<dbReference type="InterPro" id="IPR025533">
    <property type="entry name" value="DUF4419"/>
</dbReference>
<dbReference type="Proteomes" id="UP000246702">
    <property type="component" value="Unassembled WGS sequence"/>
</dbReference>
<evidence type="ECO:0000313" key="2">
    <source>
        <dbReference type="Proteomes" id="UP000246702"/>
    </source>
</evidence>
<accession>A0A317V6F2</accession>
<dbReference type="RefSeq" id="XP_025462180.1">
    <property type="nucleotide sequence ID" value="XM_025608686.1"/>
</dbReference>
<reference evidence="1 2" key="1">
    <citation type="submission" date="2016-12" db="EMBL/GenBank/DDBJ databases">
        <title>The genomes of Aspergillus section Nigri reveals drivers in fungal speciation.</title>
        <authorList>
            <consortium name="DOE Joint Genome Institute"/>
            <person name="Vesth T.C."/>
            <person name="Nybo J."/>
            <person name="Theobald S."/>
            <person name="Brandl J."/>
            <person name="Frisvad J.C."/>
            <person name="Nielsen K.F."/>
            <person name="Lyhne E.K."/>
            <person name="Kogle M.E."/>
            <person name="Kuo A."/>
            <person name="Riley R."/>
            <person name="Clum A."/>
            <person name="Nolan M."/>
            <person name="Lipzen A."/>
            <person name="Salamov A."/>
            <person name="Henrissat B."/>
            <person name="Wiebenga A."/>
            <person name="De Vries R.P."/>
            <person name="Grigoriev I.V."/>
            <person name="Mortensen U.H."/>
            <person name="Andersen M.R."/>
            <person name="Baker S.E."/>
        </authorList>
    </citation>
    <scope>NUCLEOTIDE SEQUENCE [LARGE SCALE GENOMIC DNA]</scope>
    <source>
        <strain evidence="1 2">CBS 115572</strain>
    </source>
</reference>
<dbReference type="PANTHER" id="PTHR31252">
    <property type="entry name" value="DUF4419 DOMAIN-CONTAINING PROTEIN"/>
    <property type="match status" value="1"/>
</dbReference>
<dbReference type="OrthoDB" id="9978173at2759"/>
<evidence type="ECO:0000313" key="1">
    <source>
        <dbReference type="EMBL" id="PWY68517.1"/>
    </source>
</evidence>
<protein>
    <submittedName>
        <fullName evidence="1">Uncharacterized protein</fullName>
    </submittedName>
</protein>
<gene>
    <name evidence="1" type="ORF">BO94DRAFT_478371</name>
</gene>
<comment type="caution">
    <text evidence="1">The sequence shown here is derived from an EMBL/GenBank/DDBJ whole genome shotgun (WGS) entry which is preliminary data.</text>
</comment>
<proteinExistence type="predicted"/>
<organism evidence="1 2">
    <name type="scientific">Aspergillus sclerotioniger CBS 115572</name>
    <dbReference type="NCBI Taxonomy" id="1450535"/>
    <lineage>
        <taxon>Eukaryota</taxon>
        <taxon>Fungi</taxon>
        <taxon>Dikarya</taxon>
        <taxon>Ascomycota</taxon>
        <taxon>Pezizomycotina</taxon>
        <taxon>Eurotiomycetes</taxon>
        <taxon>Eurotiomycetidae</taxon>
        <taxon>Eurotiales</taxon>
        <taxon>Aspergillaceae</taxon>
        <taxon>Aspergillus</taxon>
        <taxon>Aspergillus subgen. Circumdati</taxon>
    </lineage>
</organism>
<dbReference type="STRING" id="1450535.A0A317V6F2"/>
<dbReference type="AlphaFoldDB" id="A0A317V6F2"/>
<dbReference type="GeneID" id="37110829"/>
<keyword evidence="2" id="KW-1185">Reference proteome</keyword>
<dbReference type="PANTHER" id="PTHR31252:SF11">
    <property type="entry name" value="DUF4419 DOMAIN-CONTAINING PROTEIN"/>
    <property type="match status" value="1"/>
</dbReference>
<name>A0A317V6F2_9EURO</name>
<dbReference type="EMBL" id="MSFK01000044">
    <property type="protein sequence ID" value="PWY68517.1"/>
    <property type="molecule type" value="Genomic_DNA"/>
</dbReference>
<dbReference type="Pfam" id="PF14388">
    <property type="entry name" value="DUF4419"/>
    <property type="match status" value="1"/>
</dbReference>
<sequence>MPITLTFPGIPPHGWNGKPGAANGLEFFGQTNFGDTVETTEIINSTFDNVDFEARRLIGWKHGFLEALYNAYCNHHQLTIRPEDIWFSILSQLNLYVNAHPQESRHLFVRPSQRMPPIHPESTVSALANYMEAALAHHVNDPEVRAWALPSFSTTTEDDAVTASTLVMGAITQCFQFPCPYIWPRGIQSLTLLGERTDWEALLTRLEMIETWGEQPRRFATNLRPVLRRFVTSFDGNLRKCHYFWNWCFREKREAGMTMIVAGWATAFCFWDVDGECIPPVINPEERVVEFDGVSYPPLQMSTFPGSYATFKTFCIDEEGIRRRVRFVAGLVGFEVLYHPDGFDGGWTELQPVSGWWVI</sequence>